<accession>A0ABY7CIT6</accession>
<protein>
    <submittedName>
        <fullName evidence="1">Uncharacterized protein</fullName>
    </submittedName>
</protein>
<dbReference type="GeneID" id="77810390"/>
<dbReference type="EMBL" id="CP110425">
    <property type="protein sequence ID" value="WAQ85131.1"/>
    <property type="molecule type" value="Genomic_DNA"/>
</dbReference>
<evidence type="ECO:0000313" key="1">
    <source>
        <dbReference type="EMBL" id="WAQ85131.1"/>
    </source>
</evidence>
<name>A0ABY7CIT6_9BASI</name>
<sequence length="102" mass="11087">MIVSNNPTPQSLNKLVDTKANLLSTPPDISVQLARSVPLTTFSFLKKFFITLPTASASEVAVYTHLVKSQGIFMSGIINGPDYSRFTEVCEIVVPGNCINLQ</sequence>
<reference evidence="1" key="1">
    <citation type="submission" date="2022-10" db="EMBL/GenBank/DDBJ databases">
        <title>Puccinia triticina Genome sequencing and assembly.</title>
        <authorList>
            <person name="Li C."/>
        </authorList>
    </citation>
    <scope>NUCLEOTIDE SEQUENCE</scope>
    <source>
        <strain evidence="1">Pt15</strain>
    </source>
</reference>
<evidence type="ECO:0000313" key="2">
    <source>
        <dbReference type="Proteomes" id="UP001164743"/>
    </source>
</evidence>
<gene>
    <name evidence="1" type="ORF">PtA15_5A705</name>
</gene>
<keyword evidence="2" id="KW-1185">Reference proteome</keyword>
<organism evidence="1 2">
    <name type="scientific">Puccinia triticina</name>
    <dbReference type="NCBI Taxonomy" id="208348"/>
    <lineage>
        <taxon>Eukaryota</taxon>
        <taxon>Fungi</taxon>
        <taxon>Dikarya</taxon>
        <taxon>Basidiomycota</taxon>
        <taxon>Pucciniomycotina</taxon>
        <taxon>Pucciniomycetes</taxon>
        <taxon>Pucciniales</taxon>
        <taxon>Pucciniaceae</taxon>
        <taxon>Puccinia</taxon>
    </lineage>
</organism>
<dbReference type="RefSeq" id="XP_053020686.1">
    <property type="nucleotide sequence ID" value="XM_053169495.1"/>
</dbReference>
<dbReference type="Proteomes" id="UP001164743">
    <property type="component" value="Chromosome 5A"/>
</dbReference>
<proteinExistence type="predicted"/>